<dbReference type="AlphaFoldDB" id="A0A2H1WI25"/>
<dbReference type="EMBL" id="ODYU01008804">
    <property type="protein sequence ID" value="SOQ52723.1"/>
    <property type="molecule type" value="Genomic_DNA"/>
</dbReference>
<proteinExistence type="predicted"/>
<evidence type="ECO:0000313" key="1">
    <source>
        <dbReference type="EMBL" id="SOQ52723.1"/>
    </source>
</evidence>
<sequence length="91" mass="10576">MSCLCPLVGRERSYNSSICIDLENIPDFFLCRGCVYKHKSSITNYNNLWITQRVAPCGNRMHYTLRGSRLTSRRANRAVIVMNILLYLFNI</sequence>
<name>A0A2H1WI25_SPOFR</name>
<gene>
    <name evidence="1" type="ORF">SFRICE_015779</name>
</gene>
<reference evidence="1" key="1">
    <citation type="submission" date="2016-07" db="EMBL/GenBank/DDBJ databases">
        <authorList>
            <person name="Bretaudeau A."/>
        </authorList>
    </citation>
    <scope>NUCLEOTIDE SEQUENCE</scope>
    <source>
        <strain evidence="1">Rice</strain>
        <tissue evidence="1">Whole body</tissue>
    </source>
</reference>
<protein>
    <submittedName>
        <fullName evidence="1">SFRICE_015779</fullName>
    </submittedName>
</protein>
<accession>A0A2H1WI25</accession>
<organism evidence="1">
    <name type="scientific">Spodoptera frugiperda</name>
    <name type="common">Fall armyworm</name>
    <dbReference type="NCBI Taxonomy" id="7108"/>
    <lineage>
        <taxon>Eukaryota</taxon>
        <taxon>Metazoa</taxon>
        <taxon>Ecdysozoa</taxon>
        <taxon>Arthropoda</taxon>
        <taxon>Hexapoda</taxon>
        <taxon>Insecta</taxon>
        <taxon>Pterygota</taxon>
        <taxon>Neoptera</taxon>
        <taxon>Endopterygota</taxon>
        <taxon>Lepidoptera</taxon>
        <taxon>Glossata</taxon>
        <taxon>Ditrysia</taxon>
        <taxon>Noctuoidea</taxon>
        <taxon>Noctuidae</taxon>
        <taxon>Amphipyrinae</taxon>
        <taxon>Spodoptera</taxon>
    </lineage>
</organism>